<gene>
    <name evidence="3" type="ORF">CTI12_AA497630</name>
</gene>
<reference evidence="3 4" key="1">
    <citation type="journal article" date="2018" name="Mol. Plant">
        <title>The genome of Artemisia annua provides insight into the evolution of Asteraceae family and artemisinin biosynthesis.</title>
        <authorList>
            <person name="Shen Q."/>
            <person name="Zhang L."/>
            <person name="Liao Z."/>
            <person name="Wang S."/>
            <person name="Yan T."/>
            <person name="Shi P."/>
            <person name="Liu M."/>
            <person name="Fu X."/>
            <person name="Pan Q."/>
            <person name="Wang Y."/>
            <person name="Lv Z."/>
            <person name="Lu X."/>
            <person name="Zhang F."/>
            <person name="Jiang W."/>
            <person name="Ma Y."/>
            <person name="Chen M."/>
            <person name="Hao X."/>
            <person name="Li L."/>
            <person name="Tang Y."/>
            <person name="Lv G."/>
            <person name="Zhou Y."/>
            <person name="Sun X."/>
            <person name="Brodelius P.E."/>
            <person name="Rose J.K.C."/>
            <person name="Tang K."/>
        </authorList>
    </citation>
    <scope>NUCLEOTIDE SEQUENCE [LARGE SCALE GENOMIC DNA]</scope>
    <source>
        <strain evidence="4">cv. Huhao1</strain>
        <tissue evidence="3">Leaf</tissue>
    </source>
</reference>
<accession>A0A2U1LFI9</accession>
<dbReference type="PANTHER" id="PTHR47584:SF14">
    <property type="entry name" value="L10-INTERACTING MYB DOMAIN-CONTAINING PROTEIN-LIKE"/>
    <property type="match status" value="1"/>
</dbReference>
<evidence type="ECO:0000259" key="2">
    <source>
        <dbReference type="Pfam" id="PF12776"/>
    </source>
</evidence>
<dbReference type="AlphaFoldDB" id="A0A2U1LFI9"/>
<proteinExistence type="predicted"/>
<sequence>MALNGDGDELEVVPDPATWSLSEENTFIKIMAKEVKRGNRHSTTFSRSSWSVIKQEFYEKTNRKYNHAQFRNKYNQLRIHYMWFTKILSEPGFTWDPVLGNAVATDDVWESYLKTNKKARRFKKKGCPMYNELVIIFGDTITDYDAHPLAQYPSFSDQKIDLENESTNVTPRPFPIDNSLSSTDTDSQNTGKRKHLSPTPVQSRHFHRNKEPKVVPADESLKEPIKTTVSNKQGSDPVSDRTQTFKNLEGCPEPSSFSITNCVKCLESIQDVDAATYIKAIKLFKDVDWREMFMAMSPQRRLHWLSSLE</sequence>
<dbReference type="Proteomes" id="UP000245207">
    <property type="component" value="Unassembled WGS sequence"/>
</dbReference>
<feature type="domain" description="Myb/SANT-like" evidence="2">
    <location>
        <begin position="18"/>
        <end position="112"/>
    </location>
</feature>
<comment type="caution">
    <text evidence="3">The sequence shown here is derived from an EMBL/GenBank/DDBJ whole genome shotgun (WGS) entry which is preliminary data.</text>
</comment>
<dbReference type="OrthoDB" id="686198at2759"/>
<organism evidence="3 4">
    <name type="scientific">Artemisia annua</name>
    <name type="common">Sweet wormwood</name>
    <dbReference type="NCBI Taxonomy" id="35608"/>
    <lineage>
        <taxon>Eukaryota</taxon>
        <taxon>Viridiplantae</taxon>
        <taxon>Streptophyta</taxon>
        <taxon>Embryophyta</taxon>
        <taxon>Tracheophyta</taxon>
        <taxon>Spermatophyta</taxon>
        <taxon>Magnoliopsida</taxon>
        <taxon>eudicotyledons</taxon>
        <taxon>Gunneridae</taxon>
        <taxon>Pentapetalae</taxon>
        <taxon>asterids</taxon>
        <taxon>campanulids</taxon>
        <taxon>Asterales</taxon>
        <taxon>Asteraceae</taxon>
        <taxon>Asteroideae</taxon>
        <taxon>Anthemideae</taxon>
        <taxon>Artemisiinae</taxon>
        <taxon>Artemisia</taxon>
    </lineage>
</organism>
<feature type="region of interest" description="Disordered" evidence="1">
    <location>
        <begin position="166"/>
        <end position="215"/>
    </location>
</feature>
<dbReference type="EMBL" id="PKPP01009660">
    <property type="protein sequence ID" value="PWA47763.1"/>
    <property type="molecule type" value="Genomic_DNA"/>
</dbReference>
<feature type="compositionally biased region" description="Polar residues" evidence="1">
    <location>
        <begin position="178"/>
        <end position="190"/>
    </location>
</feature>
<dbReference type="PANTHER" id="PTHR47584">
    <property type="match status" value="1"/>
</dbReference>
<dbReference type="InterPro" id="IPR045026">
    <property type="entry name" value="LIMYB"/>
</dbReference>
<dbReference type="InterPro" id="IPR024752">
    <property type="entry name" value="Myb/SANT-like_dom"/>
</dbReference>
<keyword evidence="4" id="KW-1185">Reference proteome</keyword>
<evidence type="ECO:0000313" key="3">
    <source>
        <dbReference type="EMBL" id="PWA47763.1"/>
    </source>
</evidence>
<protein>
    <submittedName>
        <fullName evidence="3">Myb/SANT-like domain-containing protein</fullName>
    </submittedName>
</protein>
<evidence type="ECO:0000256" key="1">
    <source>
        <dbReference type="SAM" id="MobiDB-lite"/>
    </source>
</evidence>
<dbReference type="Pfam" id="PF12776">
    <property type="entry name" value="Myb_DNA-bind_3"/>
    <property type="match status" value="1"/>
</dbReference>
<name>A0A2U1LFI9_ARTAN</name>
<evidence type="ECO:0000313" key="4">
    <source>
        <dbReference type="Proteomes" id="UP000245207"/>
    </source>
</evidence>